<evidence type="ECO:0000313" key="6">
    <source>
        <dbReference type="Proteomes" id="UP000278609"/>
    </source>
</evidence>
<gene>
    <name evidence="5" type="ORF">EII40_13555</name>
</gene>
<dbReference type="EMBL" id="RQYS01000098">
    <property type="protein sequence ID" value="RRD56754.1"/>
    <property type="molecule type" value="Genomic_DNA"/>
</dbReference>
<evidence type="ECO:0000256" key="1">
    <source>
        <dbReference type="ARBA" id="ARBA00004442"/>
    </source>
</evidence>
<dbReference type="AlphaFoldDB" id="A0A3P1XD16"/>
<keyword evidence="2" id="KW-0472">Membrane</keyword>
<dbReference type="GO" id="GO:0009279">
    <property type="term" value="C:cell outer membrane"/>
    <property type="evidence" value="ECO:0007669"/>
    <property type="project" value="UniProtKB-SubCell"/>
</dbReference>
<keyword evidence="3" id="KW-0998">Cell outer membrane</keyword>
<dbReference type="Pfam" id="PF14905">
    <property type="entry name" value="OMP_b-brl_3"/>
    <property type="match status" value="1"/>
</dbReference>
<evidence type="ECO:0000256" key="3">
    <source>
        <dbReference type="ARBA" id="ARBA00023237"/>
    </source>
</evidence>
<reference evidence="5 6" key="1">
    <citation type="submission" date="2018-11" db="EMBL/GenBank/DDBJ databases">
        <title>Genomes From Bacteria Associated with the Canine Oral Cavity: a Test Case for Automated Genome-Based Taxonomic Assignment.</title>
        <authorList>
            <person name="Coil D.A."/>
            <person name="Jospin G."/>
            <person name="Darling A.E."/>
            <person name="Wallis C."/>
            <person name="Davis I.J."/>
            <person name="Harris S."/>
            <person name="Eisen J.A."/>
            <person name="Holcombe L.J."/>
            <person name="O'Flynn C."/>
        </authorList>
    </citation>
    <scope>NUCLEOTIDE SEQUENCE [LARGE SCALE GENOMIC DNA]</scope>
    <source>
        <strain evidence="5 6">OH2617_COT-023</strain>
    </source>
</reference>
<name>A0A3P1XD16_TANFO</name>
<accession>A0A3P1XD16</accession>
<feature type="domain" description="Outer membrane protein beta-barrel" evidence="4">
    <location>
        <begin position="43"/>
        <end position="423"/>
    </location>
</feature>
<evidence type="ECO:0000313" key="5">
    <source>
        <dbReference type="EMBL" id="RRD56754.1"/>
    </source>
</evidence>
<dbReference type="Gene3D" id="2.40.170.20">
    <property type="entry name" value="TonB-dependent receptor, beta-barrel domain"/>
    <property type="match status" value="1"/>
</dbReference>
<evidence type="ECO:0000256" key="2">
    <source>
        <dbReference type="ARBA" id="ARBA00023136"/>
    </source>
</evidence>
<sequence length="446" mass="52451">MTLTEQSQNTSRHFVGTNNIDRKMLRHNGLLFFAKNWGRKTAVFDVNYIHYNMAEDERYHTTGDYLFRYNNQFDRTTDLFLAKMDVDIPTQGFKLDFGTSFQYTLTKNNARYLDNPTLPNQYDLFKYREQIWAFYADFMFRPFPKTISKIGLRGETTITTGDQFDLGQRIENKQFHLFPTLFINYNPHPNHVLSFSYGSRIDRPTFAILNPFRKFQNQENLIEGSPHLSPSVSHNIEWGYTFKRNLNLNLSYRNTRNIIDLVPIIMGDGKILHTYRNASNSQIMSLSSSYRWAPTDWFNLTLGAYGYYMYGRSDVYEKPVENKGWSFLTYGIGTIYLNQQKNWVAEINAQYQSRETYALRTTNPRYYLHTGIKYTALRGKLNIGLQLQNLLNNDIRFTQDSPQGYGIHHVEKSYRTLKFSISYNFGGEIKKSAYSNSNHLYNRLSE</sequence>
<protein>
    <recommendedName>
        <fullName evidence="4">Outer membrane protein beta-barrel domain-containing protein</fullName>
    </recommendedName>
</protein>
<evidence type="ECO:0000259" key="4">
    <source>
        <dbReference type="Pfam" id="PF14905"/>
    </source>
</evidence>
<dbReference type="InterPro" id="IPR041700">
    <property type="entry name" value="OMP_b-brl_3"/>
</dbReference>
<dbReference type="RefSeq" id="WP_124752757.1">
    <property type="nucleotide sequence ID" value="NZ_RQYS01000098.1"/>
</dbReference>
<dbReference type="PANTHER" id="PTHR40980:SF4">
    <property type="entry name" value="TONB-DEPENDENT RECEPTOR-LIKE BETA-BARREL DOMAIN-CONTAINING PROTEIN"/>
    <property type="match status" value="1"/>
</dbReference>
<organism evidence="5 6">
    <name type="scientific">Tannerella forsythia</name>
    <name type="common">Bacteroides forsythus</name>
    <dbReference type="NCBI Taxonomy" id="28112"/>
    <lineage>
        <taxon>Bacteria</taxon>
        <taxon>Pseudomonadati</taxon>
        <taxon>Bacteroidota</taxon>
        <taxon>Bacteroidia</taxon>
        <taxon>Bacteroidales</taxon>
        <taxon>Tannerellaceae</taxon>
        <taxon>Tannerella</taxon>
    </lineage>
</organism>
<comment type="subcellular location">
    <subcellularLocation>
        <location evidence="1">Cell outer membrane</location>
    </subcellularLocation>
</comment>
<dbReference type="SUPFAM" id="SSF56935">
    <property type="entry name" value="Porins"/>
    <property type="match status" value="1"/>
</dbReference>
<dbReference type="OrthoDB" id="905812at2"/>
<proteinExistence type="predicted"/>
<dbReference type="Proteomes" id="UP000278609">
    <property type="component" value="Unassembled WGS sequence"/>
</dbReference>
<dbReference type="PANTHER" id="PTHR40980">
    <property type="entry name" value="PLUG DOMAIN-CONTAINING PROTEIN"/>
    <property type="match status" value="1"/>
</dbReference>
<comment type="caution">
    <text evidence="5">The sequence shown here is derived from an EMBL/GenBank/DDBJ whole genome shotgun (WGS) entry which is preliminary data.</text>
</comment>
<dbReference type="InterPro" id="IPR036942">
    <property type="entry name" value="Beta-barrel_TonB_sf"/>
</dbReference>